<dbReference type="OrthoDB" id="669651at2"/>
<dbReference type="Pfam" id="PF00903">
    <property type="entry name" value="Glyoxalase"/>
    <property type="match status" value="1"/>
</dbReference>
<dbReference type="EMBL" id="FOMH01000014">
    <property type="protein sequence ID" value="SFD91649.1"/>
    <property type="molecule type" value="Genomic_DNA"/>
</dbReference>
<dbReference type="STRING" id="739143.SAMN05216297_114144"/>
<evidence type="ECO:0000259" key="1">
    <source>
        <dbReference type="PROSITE" id="PS51819"/>
    </source>
</evidence>
<dbReference type="InterPro" id="IPR037523">
    <property type="entry name" value="VOC_core"/>
</dbReference>
<name>A0A1I1W9G2_9FLAO</name>
<dbReference type="RefSeq" id="WP_091497888.1">
    <property type="nucleotide sequence ID" value="NZ_FOMH01000014.1"/>
</dbReference>
<proteinExistence type="predicted"/>
<dbReference type="SUPFAM" id="SSF54593">
    <property type="entry name" value="Glyoxalase/Bleomycin resistance protein/Dihydroxybiphenyl dioxygenase"/>
    <property type="match status" value="1"/>
</dbReference>
<dbReference type="AlphaFoldDB" id="A0A1I1W9G2"/>
<dbReference type="Proteomes" id="UP000199672">
    <property type="component" value="Unassembled WGS sequence"/>
</dbReference>
<dbReference type="Gene3D" id="3.10.180.10">
    <property type="entry name" value="2,3-Dihydroxybiphenyl 1,2-Dioxygenase, domain 1"/>
    <property type="match status" value="1"/>
</dbReference>
<evidence type="ECO:0000313" key="3">
    <source>
        <dbReference type="Proteomes" id="UP000199672"/>
    </source>
</evidence>
<dbReference type="PANTHER" id="PTHR36503">
    <property type="entry name" value="BLR2520 PROTEIN"/>
    <property type="match status" value="1"/>
</dbReference>
<dbReference type="InterPro" id="IPR029068">
    <property type="entry name" value="Glyas_Bleomycin-R_OHBP_Dase"/>
</dbReference>
<dbReference type="PROSITE" id="PS51819">
    <property type="entry name" value="VOC"/>
    <property type="match status" value="1"/>
</dbReference>
<dbReference type="PANTHER" id="PTHR36503:SF2">
    <property type="entry name" value="BLR2408 PROTEIN"/>
    <property type="match status" value="1"/>
</dbReference>
<gene>
    <name evidence="2" type="ORF">SAMN05216297_114144</name>
</gene>
<sequence length="131" mass="15031">MKTKMIWANLAVQNIQKTINFYSGLGFRQNGKETDELVSFSFADNNFIINFFIAKRLENALKGKLTNALNENEVIFSLSAQSREEVEQWVEIVQKAGGTIVSEPENYEQGYTFTFADPDGHKFNFLYWPGM</sequence>
<reference evidence="3" key="1">
    <citation type="submission" date="2016-10" db="EMBL/GenBank/DDBJ databases">
        <authorList>
            <person name="Varghese N."/>
            <person name="Submissions S."/>
        </authorList>
    </citation>
    <scope>NUCLEOTIDE SEQUENCE [LARGE SCALE GENOMIC DNA]</scope>
    <source>
        <strain evidence="3">CGMCC 1.10370</strain>
    </source>
</reference>
<evidence type="ECO:0000313" key="2">
    <source>
        <dbReference type="EMBL" id="SFD91649.1"/>
    </source>
</evidence>
<keyword evidence="3" id="KW-1185">Reference proteome</keyword>
<accession>A0A1I1W9G2</accession>
<feature type="domain" description="VOC" evidence="1">
    <location>
        <begin position="4"/>
        <end position="128"/>
    </location>
</feature>
<organism evidence="2 3">
    <name type="scientific">Flavobacterium phragmitis</name>
    <dbReference type="NCBI Taxonomy" id="739143"/>
    <lineage>
        <taxon>Bacteria</taxon>
        <taxon>Pseudomonadati</taxon>
        <taxon>Bacteroidota</taxon>
        <taxon>Flavobacteriia</taxon>
        <taxon>Flavobacteriales</taxon>
        <taxon>Flavobacteriaceae</taxon>
        <taxon>Flavobacterium</taxon>
    </lineage>
</organism>
<dbReference type="InterPro" id="IPR004360">
    <property type="entry name" value="Glyas_Fos-R_dOase_dom"/>
</dbReference>
<protein>
    <recommendedName>
        <fullName evidence="1">VOC domain-containing protein</fullName>
    </recommendedName>
</protein>